<dbReference type="Gene3D" id="3.40.50.1240">
    <property type="entry name" value="Phosphoglycerate mutase-like"/>
    <property type="match status" value="1"/>
</dbReference>
<name>A0A9P7Z3V2_9HELO</name>
<dbReference type="AlphaFoldDB" id="A0A9P7Z3V2"/>
<dbReference type="OrthoDB" id="6509975at2759"/>
<keyword evidence="2" id="KW-0325">Glycoprotein</keyword>
<dbReference type="GO" id="GO:0009277">
    <property type="term" value="C:fungal-type cell wall"/>
    <property type="evidence" value="ECO:0007669"/>
    <property type="project" value="TreeGrafter"/>
</dbReference>
<dbReference type="PANTHER" id="PTHR20963">
    <property type="entry name" value="MULTIPLE INOSITOL POLYPHOSPHATE PHOSPHATASE-RELATED"/>
    <property type="match status" value="1"/>
</dbReference>
<proteinExistence type="predicted"/>
<comment type="caution">
    <text evidence="6">The sequence shown here is derived from an EMBL/GenBank/DDBJ whole genome shotgun (WGS) entry which is preliminary data.</text>
</comment>
<gene>
    <name evidence="6" type="ORF">BJ878DRAFT_503124</name>
</gene>
<keyword evidence="5" id="KW-0472">Membrane</keyword>
<dbReference type="InterPro" id="IPR000560">
    <property type="entry name" value="His_Pase_clade-2"/>
</dbReference>
<evidence type="ECO:0000256" key="2">
    <source>
        <dbReference type="ARBA" id="ARBA00023180"/>
    </source>
</evidence>
<dbReference type="GO" id="GO:0003993">
    <property type="term" value="F:acid phosphatase activity"/>
    <property type="evidence" value="ECO:0007669"/>
    <property type="project" value="TreeGrafter"/>
</dbReference>
<evidence type="ECO:0000256" key="3">
    <source>
        <dbReference type="PIRSR" id="PIRSR000894-2"/>
    </source>
</evidence>
<dbReference type="Pfam" id="PF00328">
    <property type="entry name" value="His_Phos_2"/>
    <property type="match status" value="1"/>
</dbReference>
<dbReference type="SUPFAM" id="SSF53254">
    <property type="entry name" value="Phosphoglycerate mutase-like"/>
    <property type="match status" value="1"/>
</dbReference>
<reference evidence="6" key="1">
    <citation type="journal article" date="2021" name="IMA Fungus">
        <title>Genomic characterization of three marine fungi, including Emericellopsis atlantica sp. nov. with signatures of a generalist lifestyle and marine biomass degradation.</title>
        <authorList>
            <person name="Hagestad O.C."/>
            <person name="Hou L."/>
            <person name="Andersen J.H."/>
            <person name="Hansen E.H."/>
            <person name="Altermark B."/>
            <person name="Li C."/>
            <person name="Kuhnert E."/>
            <person name="Cox R.J."/>
            <person name="Crous P.W."/>
            <person name="Spatafora J.W."/>
            <person name="Lail K."/>
            <person name="Amirebrahimi M."/>
            <person name="Lipzen A."/>
            <person name="Pangilinan J."/>
            <person name="Andreopoulos W."/>
            <person name="Hayes R.D."/>
            <person name="Ng V."/>
            <person name="Grigoriev I.V."/>
            <person name="Jackson S.A."/>
            <person name="Sutton T.D.S."/>
            <person name="Dobson A.D.W."/>
            <person name="Rama T."/>
        </authorList>
    </citation>
    <scope>NUCLEOTIDE SEQUENCE</scope>
    <source>
        <strain evidence="6">TRa3180A</strain>
    </source>
</reference>
<protein>
    <submittedName>
        <fullName evidence="6">Histidine phosphatase superfamily</fullName>
    </submittedName>
</protein>
<dbReference type="PIRSF" id="PIRSF000894">
    <property type="entry name" value="Acid_phosphatase"/>
    <property type="match status" value="1"/>
</dbReference>
<dbReference type="FunFam" id="3.40.50.1240:FF:000065">
    <property type="entry name" value="Similar to histidine acid phosphatase"/>
    <property type="match status" value="1"/>
</dbReference>
<feature type="disulfide bond" evidence="3">
    <location>
        <begin position="443"/>
        <end position="451"/>
    </location>
</feature>
<evidence type="ECO:0000313" key="7">
    <source>
        <dbReference type="Proteomes" id="UP000887226"/>
    </source>
</evidence>
<dbReference type="PANTHER" id="PTHR20963:SF14">
    <property type="entry name" value="ACID PHOSPHATASE, PUTATIVE-RELATED"/>
    <property type="match status" value="1"/>
</dbReference>
<accession>A0A9P7Z3V2</accession>
<evidence type="ECO:0000313" key="6">
    <source>
        <dbReference type="EMBL" id="KAG9245108.1"/>
    </source>
</evidence>
<evidence type="ECO:0000256" key="4">
    <source>
        <dbReference type="SAM" id="MobiDB-lite"/>
    </source>
</evidence>
<evidence type="ECO:0000256" key="5">
    <source>
        <dbReference type="SAM" id="Phobius"/>
    </source>
</evidence>
<keyword evidence="1" id="KW-0378">Hydrolase</keyword>
<feature type="disulfide bond" evidence="3">
    <location>
        <begin position="278"/>
        <end position="291"/>
    </location>
</feature>
<keyword evidence="3" id="KW-1015">Disulfide bond</keyword>
<keyword evidence="5" id="KW-1133">Transmembrane helix</keyword>
<keyword evidence="5" id="KW-0812">Transmembrane</keyword>
<dbReference type="CDD" id="cd07061">
    <property type="entry name" value="HP_HAP_like"/>
    <property type="match status" value="1"/>
</dbReference>
<dbReference type="InterPro" id="IPR016274">
    <property type="entry name" value="Histidine_acid_Pase_euk"/>
</dbReference>
<evidence type="ECO:0000256" key="1">
    <source>
        <dbReference type="ARBA" id="ARBA00022801"/>
    </source>
</evidence>
<dbReference type="EMBL" id="MU253865">
    <property type="protein sequence ID" value="KAG9245108.1"/>
    <property type="molecule type" value="Genomic_DNA"/>
</dbReference>
<feature type="region of interest" description="Disordered" evidence="4">
    <location>
        <begin position="219"/>
        <end position="239"/>
    </location>
</feature>
<dbReference type="InterPro" id="IPR029033">
    <property type="entry name" value="His_PPase_superfam"/>
</dbReference>
<feature type="disulfide bond" evidence="3">
    <location>
        <begin position="91"/>
        <end position="418"/>
    </location>
</feature>
<feature type="compositionally biased region" description="Polar residues" evidence="4">
    <location>
        <begin position="222"/>
        <end position="239"/>
    </location>
</feature>
<dbReference type="Proteomes" id="UP000887226">
    <property type="component" value="Unassembled WGS sequence"/>
</dbReference>
<keyword evidence="7" id="KW-1185">Reference proteome</keyword>
<sequence>MLKKQVPATSIRRRVYRYLHLLLLTSYLSASTLSLSTMYSTIPLAITICAIGVVAHSPSSYHFDPLKHLAGVAPPFDPLDPATDPAPPQGCNVTRVAILSRHAAIYSNDFDYETFIEPFINKLSNTTIDWTKVPILSFLATWKNPITDAEQEMLTRAGKLEATNLGVDVAQRYQSLRNPSEIWTSTADRTVKSAKSFAYGLADDAATIKIVEVSEGEEEGANSLTPYESCPEYSSSAGSDQSEEYRNVYATPAALRFNAAAPSFNFTPTDIYGMSLLCGYETVIRGSSPFCSLDVLSPNEWLGFEYTNDIQYFYNTGYGNPVSGAIGFPWVNATFDLLTKEQNTKSNDTEDQDLYVSFTHRELPPTVLVALGLFNNSAFSGANINETMPLDTINHHRAWVSSNILQFLTNIAIEKMECDSFGFDAGTYYRVLVNNSPQTLDGCRSGPGESCVESSLSTWLVERAEVVGDYGEMCQVDYSNSTNVLSIYQ</sequence>
<organism evidence="6 7">
    <name type="scientific">Calycina marina</name>
    <dbReference type="NCBI Taxonomy" id="1763456"/>
    <lineage>
        <taxon>Eukaryota</taxon>
        <taxon>Fungi</taxon>
        <taxon>Dikarya</taxon>
        <taxon>Ascomycota</taxon>
        <taxon>Pezizomycotina</taxon>
        <taxon>Leotiomycetes</taxon>
        <taxon>Helotiales</taxon>
        <taxon>Pezizellaceae</taxon>
        <taxon>Calycina</taxon>
    </lineage>
</organism>
<feature type="transmembrane region" description="Helical" evidence="5">
    <location>
        <begin position="21"/>
        <end position="39"/>
    </location>
</feature>